<reference evidence="2 3" key="1">
    <citation type="submission" date="2014-09" db="EMBL/GenBank/DDBJ databases">
        <authorList>
            <person name="Magalhaes I.L.F."/>
            <person name="Oliveira U."/>
            <person name="Santos F.R."/>
            <person name="Vidigal T.H.D.A."/>
            <person name="Brescovit A.D."/>
            <person name="Santos A.J."/>
        </authorList>
    </citation>
    <scope>NUCLEOTIDE SEQUENCE [LARGE SCALE GENOMIC DNA]</scope>
</reference>
<evidence type="ECO:0000313" key="2">
    <source>
        <dbReference type="EMBL" id="CEH17420.1"/>
    </source>
</evidence>
<evidence type="ECO:0000313" key="3">
    <source>
        <dbReference type="Proteomes" id="UP000054845"/>
    </source>
</evidence>
<dbReference type="EMBL" id="CCYA01000254">
    <property type="protein sequence ID" value="CEH17420.1"/>
    <property type="molecule type" value="Genomic_DNA"/>
</dbReference>
<proteinExistence type="predicted"/>
<accession>A0A0P1BLC9</accession>
<dbReference type="AlphaFoldDB" id="A0A0P1BLC9"/>
<keyword evidence="3" id="KW-1185">Reference proteome</keyword>
<name>A0A0P1BLC9_9BASI</name>
<organism evidence="2 3">
    <name type="scientific">Ceraceosorus bombacis</name>
    <dbReference type="NCBI Taxonomy" id="401625"/>
    <lineage>
        <taxon>Eukaryota</taxon>
        <taxon>Fungi</taxon>
        <taxon>Dikarya</taxon>
        <taxon>Basidiomycota</taxon>
        <taxon>Ustilaginomycotina</taxon>
        <taxon>Exobasidiomycetes</taxon>
        <taxon>Ceraceosorales</taxon>
        <taxon>Ceraceosoraceae</taxon>
        <taxon>Ceraceosorus</taxon>
    </lineage>
</organism>
<sequence length="64" mass="6753">MQRGTSSDLGRLDALSSRSSQVADGAHDNPKAHHDGQLQAMGVVYHGYVKSDLRLNASSLSTSA</sequence>
<dbReference type="Proteomes" id="UP000054845">
    <property type="component" value="Unassembled WGS sequence"/>
</dbReference>
<protein>
    <submittedName>
        <fullName evidence="2">Uncharacterized protein</fullName>
    </submittedName>
</protein>
<feature type="region of interest" description="Disordered" evidence="1">
    <location>
        <begin position="1"/>
        <end position="36"/>
    </location>
</feature>
<feature type="compositionally biased region" description="Basic and acidic residues" evidence="1">
    <location>
        <begin position="25"/>
        <end position="36"/>
    </location>
</feature>
<evidence type="ECO:0000256" key="1">
    <source>
        <dbReference type="SAM" id="MobiDB-lite"/>
    </source>
</evidence>